<evidence type="ECO:0000256" key="1">
    <source>
        <dbReference type="SAM" id="MobiDB-lite"/>
    </source>
</evidence>
<dbReference type="EMBL" id="AMLP01000180">
    <property type="protein sequence ID" value="ELS53134.1"/>
    <property type="molecule type" value="Genomic_DNA"/>
</dbReference>
<proteinExistence type="predicted"/>
<evidence type="ECO:0000313" key="3">
    <source>
        <dbReference type="Proteomes" id="UP000011205"/>
    </source>
</evidence>
<reference evidence="2 3" key="1">
    <citation type="journal article" date="2013" name="Genome Announc.">
        <title>Draft Genome Sequence of Streptomyces viridochromogenes Strain Tu57, Producer of Avilamycin.</title>
        <authorList>
            <person name="Gruning B.A."/>
            <person name="Erxleben A."/>
            <person name="Hahnlein A."/>
            <person name="Gunther S."/>
        </authorList>
    </citation>
    <scope>NUCLEOTIDE SEQUENCE [LARGE SCALE GENOMIC DNA]</scope>
    <source>
        <strain evidence="2 3">Tue57</strain>
    </source>
</reference>
<feature type="region of interest" description="Disordered" evidence="1">
    <location>
        <begin position="1"/>
        <end position="21"/>
    </location>
</feature>
<sequence length="35" mass="3248">MPAVPGPVYGGGVRPGQGRSGTTVLVGGVPASVAV</sequence>
<protein>
    <submittedName>
        <fullName evidence="2">Uncharacterized protein</fullName>
    </submittedName>
</protein>
<feature type="compositionally biased region" description="Gly residues" evidence="1">
    <location>
        <begin position="8"/>
        <end position="19"/>
    </location>
</feature>
<dbReference type="PATRIC" id="fig|1160705.3.peg.5826"/>
<dbReference type="Proteomes" id="UP000011205">
    <property type="component" value="Unassembled WGS sequence"/>
</dbReference>
<gene>
    <name evidence="2" type="ORF">STVIR_5895</name>
</gene>
<dbReference type="AlphaFoldDB" id="L8PAK0"/>
<organism evidence="2 3">
    <name type="scientific">Streptomyces viridochromogenes Tue57</name>
    <dbReference type="NCBI Taxonomy" id="1160705"/>
    <lineage>
        <taxon>Bacteria</taxon>
        <taxon>Bacillati</taxon>
        <taxon>Actinomycetota</taxon>
        <taxon>Actinomycetes</taxon>
        <taxon>Kitasatosporales</taxon>
        <taxon>Streptomycetaceae</taxon>
        <taxon>Streptomyces</taxon>
    </lineage>
</organism>
<evidence type="ECO:0000313" key="2">
    <source>
        <dbReference type="EMBL" id="ELS53134.1"/>
    </source>
</evidence>
<accession>L8PAK0</accession>
<comment type="caution">
    <text evidence="2">The sequence shown here is derived from an EMBL/GenBank/DDBJ whole genome shotgun (WGS) entry which is preliminary data.</text>
</comment>
<name>L8PAK0_STRVR</name>